<name>A0A6J4UV32_9BACT</name>
<dbReference type="GO" id="GO:0000105">
    <property type="term" value="P:L-histidine biosynthetic process"/>
    <property type="evidence" value="ECO:0007669"/>
    <property type="project" value="UniProtKB-UniRule"/>
</dbReference>
<dbReference type="EC" id="2.6.1.9" evidence="11"/>
<evidence type="ECO:0000256" key="10">
    <source>
        <dbReference type="ARBA" id="ARBA00047481"/>
    </source>
</evidence>
<dbReference type="HAMAP" id="MF_01023">
    <property type="entry name" value="HisC_aminotrans_2"/>
    <property type="match status" value="1"/>
</dbReference>
<evidence type="ECO:0000256" key="9">
    <source>
        <dbReference type="ARBA" id="ARBA00023102"/>
    </source>
</evidence>
<dbReference type="EMBL" id="CADCWF010000162">
    <property type="protein sequence ID" value="CAA9561365.1"/>
    <property type="molecule type" value="Genomic_DNA"/>
</dbReference>
<keyword evidence="9 11" id="KW-0368">Histidine biosynthesis</keyword>
<dbReference type="Gene3D" id="3.40.640.10">
    <property type="entry name" value="Type I PLP-dependent aspartate aminotransferase-like (Major domain)"/>
    <property type="match status" value="1"/>
</dbReference>
<dbReference type="UniPathway" id="UPA00031">
    <property type="reaction ID" value="UER00012"/>
</dbReference>
<dbReference type="InterPro" id="IPR005861">
    <property type="entry name" value="HisP_aminotrans"/>
</dbReference>
<dbReference type="PANTHER" id="PTHR43643:SF6">
    <property type="entry name" value="HISTIDINOL-PHOSPHATE AMINOTRANSFERASE"/>
    <property type="match status" value="1"/>
</dbReference>
<evidence type="ECO:0000256" key="5">
    <source>
        <dbReference type="ARBA" id="ARBA00022576"/>
    </source>
</evidence>
<dbReference type="GO" id="GO:0030170">
    <property type="term" value="F:pyridoxal phosphate binding"/>
    <property type="evidence" value="ECO:0007669"/>
    <property type="project" value="InterPro"/>
</dbReference>
<evidence type="ECO:0000256" key="6">
    <source>
        <dbReference type="ARBA" id="ARBA00022605"/>
    </source>
</evidence>
<dbReference type="Gene3D" id="3.90.1150.10">
    <property type="entry name" value="Aspartate Aminotransferase, domain 1"/>
    <property type="match status" value="1"/>
</dbReference>
<comment type="pathway">
    <text evidence="2 11">Amino-acid biosynthesis; L-histidine biosynthesis; L-histidine from 5-phospho-alpha-D-ribose 1-diphosphate: step 7/9.</text>
</comment>
<comment type="similarity">
    <text evidence="3 11">Belongs to the class-II pyridoxal-phosphate-dependent aminotransferase family. Histidinol-phosphate aminotransferase subfamily.</text>
</comment>
<dbReference type="CDD" id="cd00609">
    <property type="entry name" value="AAT_like"/>
    <property type="match status" value="1"/>
</dbReference>
<dbReference type="InterPro" id="IPR004839">
    <property type="entry name" value="Aminotransferase_I/II_large"/>
</dbReference>
<keyword evidence="7 11" id="KW-0808">Transferase</keyword>
<dbReference type="AlphaFoldDB" id="A0A6J4UV32"/>
<sequence length="372" mass="39708">MASTILSGRGYDAERMIKPAVRSMPAYQREEAPAPRPTREIRLDWNESAYGPSPKARAAIAAFDGFHRYPPIDAAPLREALGHYIGAPAETVICGAGLDDVLNTLAMTLLEPGDRVLISEPTFGVYRPLFSGHGAEVVDVPLAPGWALDPEALLSAADDRTKLIVVCNPNNPTGTLFDPAAVERVCAEAPCIVAIDEAYAEFAGVAHLPLMDRYPNVMILRTMSKFAGLAGMRIGYGVFPESLVGYALRVMPAFANVGAAAAAAAIASLDDLPYLDGVIARIVTDREELASRLREIPGVEPVESATNFLLVRLPVDNAGPIVAELGRRGVFVRHFGRPDLGLRPYLRVSVGTPEENAIFAAELEAILGEAAA</sequence>
<dbReference type="SUPFAM" id="SSF53383">
    <property type="entry name" value="PLP-dependent transferases"/>
    <property type="match status" value="1"/>
</dbReference>
<accession>A0A6J4UV32</accession>
<evidence type="ECO:0000313" key="13">
    <source>
        <dbReference type="EMBL" id="CAA9561365.1"/>
    </source>
</evidence>
<dbReference type="InterPro" id="IPR015422">
    <property type="entry name" value="PyrdxlP-dep_Trfase_small"/>
</dbReference>
<proteinExistence type="inferred from homology"/>
<evidence type="ECO:0000256" key="3">
    <source>
        <dbReference type="ARBA" id="ARBA00007970"/>
    </source>
</evidence>
<dbReference type="NCBIfam" id="TIGR01141">
    <property type="entry name" value="hisC"/>
    <property type="match status" value="1"/>
</dbReference>
<dbReference type="InterPro" id="IPR050106">
    <property type="entry name" value="HistidinolP_aminotransfase"/>
</dbReference>
<protein>
    <recommendedName>
        <fullName evidence="11">Histidinol-phosphate aminotransferase</fullName>
        <ecNumber evidence="11">2.6.1.9</ecNumber>
    </recommendedName>
    <alternativeName>
        <fullName evidence="11">Imidazole acetol-phosphate transaminase</fullName>
    </alternativeName>
</protein>
<evidence type="ECO:0000256" key="4">
    <source>
        <dbReference type="ARBA" id="ARBA00011738"/>
    </source>
</evidence>
<organism evidence="13">
    <name type="scientific">uncultured Thermomicrobiales bacterium</name>
    <dbReference type="NCBI Taxonomy" id="1645740"/>
    <lineage>
        <taxon>Bacteria</taxon>
        <taxon>Pseudomonadati</taxon>
        <taxon>Thermomicrobiota</taxon>
        <taxon>Thermomicrobia</taxon>
        <taxon>Thermomicrobiales</taxon>
        <taxon>environmental samples</taxon>
    </lineage>
</organism>
<evidence type="ECO:0000256" key="11">
    <source>
        <dbReference type="HAMAP-Rule" id="MF_01023"/>
    </source>
</evidence>
<comment type="catalytic activity">
    <reaction evidence="10 11">
        <text>L-histidinol phosphate + 2-oxoglutarate = 3-(imidazol-4-yl)-2-oxopropyl phosphate + L-glutamate</text>
        <dbReference type="Rhea" id="RHEA:23744"/>
        <dbReference type="ChEBI" id="CHEBI:16810"/>
        <dbReference type="ChEBI" id="CHEBI:29985"/>
        <dbReference type="ChEBI" id="CHEBI:57766"/>
        <dbReference type="ChEBI" id="CHEBI:57980"/>
        <dbReference type="EC" id="2.6.1.9"/>
    </reaction>
</comment>
<reference evidence="13" key="1">
    <citation type="submission" date="2020-02" db="EMBL/GenBank/DDBJ databases">
        <authorList>
            <person name="Meier V. D."/>
        </authorList>
    </citation>
    <scope>NUCLEOTIDE SEQUENCE</scope>
    <source>
        <strain evidence="13">AVDCRST_MAG59</strain>
    </source>
</reference>
<dbReference type="GO" id="GO:0004400">
    <property type="term" value="F:histidinol-phosphate transaminase activity"/>
    <property type="evidence" value="ECO:0007669"/>
    <property type="project" value="UniProtKB-UniRule"/>
</dbReference>
<keyword evidence="6 11" id="KW-0028">Amino-acid biosynthesis</keyword>
<evidence type="ECO:0000256" key="2">
    <source>
        <dbReference type="ARBA" id="ARBA00005011"/>
    </source>
</evidence>
<dbReference type="Pfam" id="PF00155">
    <property type="entry name" value="Aminotran_1_2"/>
    <property type="match status" value="1"/>
</dbReference>
<evidence type="ECO:0000259" key="12">
    <source>
        <dbReference type="Pfam" id="PF00155"/>
    </source>
</evidence>
<dbReference type="InterPro" id="IPR015424">
    <property type="entry name" value="PyrdxlP-dep_Trfase"/>
</dbReference>
<gene>
    <name evidence="11" type="primary">hisC</name>
    <name evidence="13" type="ORF">AVDCRST_MAG59-2638</name>
</gene>
<evidence type="ECO:0000256" key="7">
    <source>
        <dbReference type="ARBA" id="ARBA00022679"/>
    </source>
</evidence>
<evidence type="ECO:0000256" key="1">
    <source>
        <dbReference type="ARBA" id="ARBA00001933"/>
    </source>
</evidence>
<feature type="modified residue" description="N6-(pyridoxal phosphate)lysine" evidence="11">
    <location>
        <position position="225"/>
    </location>
</feature>
<dbReference type="PANTHER" id="PTHR43643">
    <property type="entry name" value="HISTIDINOL-PHOSPHATE AMINOTRANSFERASE 2"/>
    <property type="match status" value="1"/>
</dbReference>
<evidence type="ECO:0000256" key="8">
    <source>
        <dbReference type="ARBA" id="ARBA00022898"/>
    </source>
</evidence>
<comment type="subunit">
    <text evidence="4 11">Homodimer.</text>
</comment>
<keyword evidence="8 11" id="KW-0663">Pyridoxal phosphate</keyword>
<feature type="domain" description="Aminotransferase class I/classII large" evidence="12">
    <location>
        <begin position="41"/>
        <end position="361"/>
    </location>
</feature>
<keyword evidence="5 11" id="KW-0032">Aminotransferase</keyword>
<dbReference type="InterPro" id="IPR015421">
    <property type="entry name" value="PyrdxlP-dep_Trfase_major"/>
</dbReference>
<comment type="cofactor">
    <cofactor evidence="1 11">
        <name>pyridoxal 5'-phosphate</name>
        <dbReference type="ChEBI" id="CHEBI:597326"/>
    </cofactor>
</comment>